<dbReference type="Proteomes" id="UP001056012">
    <property type="component" value="Chromosome 4"/>
</dbReference>
<keyword evidence="2" id="KW-0732">Signal</keyword>
<name>A0A9Q8ZCL3_CURCL</name>
<keyword evidence="1" id="KW-0812">Transmembrane</keyword>
<proteinExistence type="predicted"/>
<reference evidence="3" key="1">
    <citation type="submission" date="2021-12" db="EMBL/GenBank/DDBJ databases">
        <title>Curvularia clavata genome.</title>
        <authorList>
            <person name="Cao Y."/>
        </authorList>
    </citation>
    <scope>NUCLEOTIDE SEQUENCE</scope>
    <source>
        <strain evidence="3">Yc1106</strain>
    </source>
</reference>
<sequence length="331" mass="35981">MHSFVLFNLAAAAAAVSSPLSSQEHKVETIHTPAAKEAAPIITVVNLNRTYAIQLECLGCPFGILKNPDAVEWQHPPPGNSLMLMLGIDQSGSALFLNDKRIFPLDSSPPHIDAVQVPTNLGKEEAAWQADRAISEQIKFPLQYEHTLFRAEGGEGLWIQFNVTGLARAEGSAPFKTGHKALQILLRESQTHQEAEGQSANAYTLLIADVQVVGEKDRVQPLRMKCGRLAMIQTAFDPNEWDEHGRFGTWARVRKLIVGNLSAFWFGCVHCIDVLLPLTLLVAIGIVVVARCQSRQQGSVGGGSAAKTSLLGCHASPPYPDLPVIKIELCD</sequence>
<evidence type="ECO:0000313" key="3">
    <source>
        <dbReference type="EMBL" id="USP78979.1"/>
    </source>
</evidence>
<keyword evidence="1" id="KW-0472">Membrane</keyword>
<feature type="chain" id="PRO_5040323308" evidence="2">
    <location>
        <begin position="16"/>
        <end position="331"/>
    </location>
</feature>
<dbReference type="VEuPathDB" id="FungiDB:yc1106_06253"/>
<organism evidence="3 4">
    <name type="scientific">Curvularia clavata</name>
    <dbReference type="NCBI Taxonomy" id="95742"/>
    <lineage>
        <taxon>Eukaryota</taxon>
        <taxon>Fungi</taxon>
        <taxon>Dikarya</taxon>
        <taxon>Ascomycota</taxon>
        <taxon>Pezizomycotina</taxon>
        <taxon>Dothideomycetes</taxon>
        <taxon>Pleosporomycetidae</taxon>
        <taxon>Pleosporales</taxon>
        <taxon>Pleosporineae</taxon>
        <taxon>Pleosporaceae</taxon>
        <taxon>Curvularia</taxon>
    </lineage>
</organism>
<accession>A0A9Q8ZCL3</accession>
<keyword evidence="4" id="KW-1185">Reference proteome</keyword>
<dbReference type="OrthoDB" id="5409353at2759"/>
<dbReference type="EMBL" id="CP089277">
    <property type="protein sequence ID" value="USP78979.1"/>
    <property type="molecule type" value="Genomic_DNA"/>
</dbReference>
<dbReference type="AlphaFoldDB" id="A0A9Q8ZCL3"/>
<evidence type="ECO:0000256" key="2">
    <source>
        <dbReference type="SAM" id="SignalP"/>
    </source>
</evidence>
<feature type="signal peptide" evidence="2">
    <location>
        <begin position="1"/>
        <end position="15"/>
    </location>
</feature>
<keyword evidence="1" id="KW-1133">Transmembrane helix</keyword>
<evidence type="ECO:0000256" key="1">
    <source>
        <dbReference type="SAM" id="Phobius"/>
    </source>
</evidence>
<feature type="transmembrane region" description="Helical" evidence="1">
    <location>
        <begin position="264"/>
        <end position="289"/>
    </location>
</feature>
<protein>
    <submittedName>
        <fullName evidence="3">Uncharacterized protein</fullName>
    </submittedName>
</protein>
<evidence type="ECO:0000313" key="4">
    <source>
        <dbReference type="Proteomes" id="UP001056012"/>
    </source>
</evidence>
<gene>
    <name evidence="3" type="ORF">yc1106_06253</name>
</gene>